<dbReference type="SUPFAM" id="SSF50156">
    <property type="entry name" value="PDZ domain-like"/>
    <property type="match status" value="1"/>
</dbReference>
<dbReference type="InterPro" id="IPR001940">
    <property type="entry name" value="Peptidase_S1C"/>
</dbReference>
<dbReference type="PRINTS" id="PR00834">
    <property type="entry name" value="PROTEASES2C"/>
</dbReference>
<dbReference type="SMART" id="SM00228">
    <property type="entry name" value="PDZ"/>
    <property type="match status" value="1"/>
</dbReference>
<feature type="region of interest" description="Disordered" evidence="4">
    <location>
        <begin position="217"/>
        <end position="236"/>
    </location>
</feature>
<dbReference type="Gene3D" id="2.30.42.10">
    <property type="match status" value="1"/>
</dbReference>
<evidence type="ECO:0000256" key="3">
    <source>
        <dbReference type="ARBA" id="ARBA00022801"/>
    </source>
</evidence>
<evidence type="ECO:0000313" key="7">
    <source>
        <dbReference type="EMBL" id="GHH54711.1"/>
    </source>
</evidence>
<dbReference type="PROSITE" id="PS50106">
    <property type="entry name" value="PDZ"/>
    <property type="match status" value="1"/>
</dbReference>
<reference evidence="8" key="1">
    <citation type="journal article" date="2019" name="Int. J. Syst. Evol. Microbiol.">
        <title>The Global Catalogue of Microorganisms (GCM) 10K type strain sequencing project: providing services to taxonomists for standard genome sequencing and annotation.</title>
        <authorList>
            <consortium name="The Broad Institute Genomics Platform"/>
            <consortium name="The Broad Institute Genome Sequencing Center for Infectious Disease"/>
            <person name="Wu L."/>
            <person name="Ma J."/>
        </authorList>
    </citation>
    <scope>NUCLEOTIDE SEQUENCE [LARGE SCALE GENOMIC DNA]</scope>
    <source>
        <strain evidence="8">CGMCC 4.7367</strain>
    </source>
</reference>
<dbReference type="InterPro" id="IPR009003">
    <property type="entry name" value="Peptidase_S1_PA"/>
</dbReference>
<dbReference type="PANTHER" id="PTHR22939">
    <property type="entry name" value="SERINE PROTEASE FAMILY S1C HTRA-RELATED"/>
    <property type="match status" value="1"/>
</dbReference>
<evidence type="ECO:0000256" key="5">
    <source>
        <dbReference type="SAM" id="Phobius"/>
    </source>
</evidence>
<dbReference type="Proteomes" id="UP000605568">
    <property type="component" value="Unassembled WGS sequence"/>
</dbReference>
<dbReference type="InterPro" id="IPR043504">
    <property type="entry name" value="Peptidase_S1_PA_chymotrypsin"/>
</dbReference>
<dbReference type="GO" id="GO:0008233">
    <property type="term" value="F:peptidase activity"/>
    <property type="evidence" value="ECO:0007669"/>
    <property type="project" value="UniProtKB-KW"/>
</dbReference>
<protein>
    <submittedName>
        <fullName evidence="7">Serine protease PepD</fullName>
    </submittedName>
</protein>
<dbReference type="SUPFAM" id="SSF50494">
    <property type="entry name" value="Trypsin-like serine proteases"/>
    <property type="match status" value="1"/>
</dbReference>
<dbReference type="InterPro" id="IPR036034">
    <property type="entry name" value="PDZ_sf"/>
</dbReference>
<keyword evidence="5" id="KW-1133">Transmembrane helix</keyword>
<feature type="compositionally biased region" description="Low complexity" evidence="4">
    <location>
        <begin position="104"/>
        <end position="121"/>
    </location>
</feature>
<feature type="region of interest" description="Disordered" evidence="4">
    <location>
        <begin position="1"/>
        <end position="181"/>
    </location>
</feature>
<dbReference type="InterPro" id="IPR001478">
    <property type="entry name" value="PDZ"/>
</dbReference>
<evidence type="ECO:0000313" key="8">
    <source>
        <dbReference type="Proteomes" id="UP000605568"/>
    </source>
</evidence>
<organism evidence="7 8">
    <name type="scientific">Lentzea cavernae</name>
    <dbReference type="NCBI Taxonomy" id="2020703"/>
    <lineage>
        <taxon>Bacteria</taxon>
        <taxon>Bacillati</taxon>
        <taxon>Actinomycetota</taxon>
        <taxon>Actinomycetes</taxon>
        <taxon>Pseudonocardiales</taxon>
        <taxon>Pseudonocardiaceae</taxon>
        <taxon>Lentzea</taxon>
    </lineage>
</organism>
<feature type="compositionally biased region" description="Low complexity" evidence="4">
    <location>
        <begin position="53"/>
        <end position="67"/>
    </location>
</feature>
<accession>A0ABQ3MQ70</accession>
<keyword evidence="5" id="KW-0472">Membrane</keyword>
<feature type="domain" description="PDZ" evidence="6">
    <location>
        <begin position="442"/>
        <end position="521"/>
    </location>
</feature>
<evidence type="ECO:0000259" key="6">
    <source>
        <dbReference type="PROSITE" id="PS50106"/>
    </source>
</evidence>
<dbReference type="GO" id="GO:0006508">
    <property type="term" value="P:proteolysis"/>
    <property type="evidence" value="ECO:0007669"/>
    <property type="project" value="UniProtKB-KW"/>
</dbReference>
<dbReference type="PANTHER" id="PTHR22939:SF129">
    <property type="entry name" value="SERINE PROTEASE HTRA2, MITOCHONDRIAL"/>
    <property type="match status" value="1"/>
</dbReference>
<keyword evidence="5" id="KW-0812">Transmembrane</keyword>
<dbReference type="EMBL" id="BNAR01000014">
    <property type="protein sequence ID" value="GHH54711.1"/>
    <property type="molecule type" value="Genomic_DNA"/>
</dbReference>
<evidence type="ECO:0000256" key="2">
    <source>
        <dbReference type="ARBA" id="ARBA00022670"/>
    </source>
</evidence>
<gene>
    <name evidence="7" type="primary">pepD</name>
    <name evidence="7" type="ORF">GCM10017774_70090</name>
</gene>
<dbReference type="Gene3D" id="2.40.10.10">
    <property type="entry name" value="Trypsin-like serine proteases"/>
    <property type="match status" value="2"/>
</dbReference>
<evidence type="ECO:0000256" key="4">
    <source>
        <dbReference type="SAM" id="MobiDB-lite"/>
    </source>
</evidence>
<comment type="similarity">
    <text evidence="1">Belongs to the peptidase S1C family.</text>
</comment>
<name>A0ABQ3MQ70_9PSEU</name>
<keyword evidence="3" id="KW-0378">Hydrolase</keyword>
<feature type="transmembrane region" description="Helical" evidence="5">
    <location>
        <begin position="185"/>
        <end position="209"/>
    </location>
</feature>
<dbReference type="Pfam" id="PF13180">
    <property type="entry name" value="PDZ_2"/>
    <property type="match status" value="1"/>
</dbReference>
<evidence type="ECO:0000256" key="1">
    <source>
        <dbReference type="ARBA" id="ARBA00010541"/>
    </source>
</evidence>
<feature type="compositionally biased region" description="Polar residues" evidence="4">
    <location>
        <begin position="78"/>
        <end position="93"/>
    </location>
</feature>
<keyword evidence="2 7" id="KW-0645">Protease</keyword>
<comment type="caution">
    <text evidence="7">The sequence shown here is derived from an EMBL/GenBank/DDBJ whole genome shotgun (WGS) entry which is preliminary data.</text>
</comment>
<sequence>MGMTESNQPAQQPGQPDSVPPSAGQTDSGAREQGPSLPEPGQPDPLQGGSGQAGASSASPGSAPAGGTPHGLGDVPASFSSTSAQPQVSSPDAGQTQLGGSGPGQQLPPSGSGQPHPLGLGATTAQFGAEPAAGPHSGSFAQQHGGAPHNPFAAPQQGLQTGQYYLPPGYQPPNVPPRPKGRGKVVAGVAALVLIVGGFSGGLGGYLGYNFANDSSSVSSLDSPRPASQTSNAPAGSVEDVANKLLPSVVQIQVTTRAGAGEGSGFIISGNGQIVTNNHVIEGAASGGDIKVVFQDGRTASAKILGRDPSSDIAVIQADGVSNLPVVQLGNSGDMRTGQAVVAIGSPFELSGTVTSGIVSSVNRPVSAGGDRNSQATVLNAIQTDAAINPGNSGGPLVNMQGQVVGINSAIYSPSQGQGQAGSVGIGFAIPMDQARRTIDEIVKNGKPKQTVLGVKVESTEQGARISEITGGGAAEKAGLKAGDVITKFGDRRIDESDTLVAAVRSKAPGDKVTITLSDNRTVEATLDGVEVG</sequence>
<keyword evidence="8" id="KW-1185">Reference proteome</keyword>
<feature type="compositionally biased region" description="Pro residues" evidence="4">
    <location>
        <begin position="169"/>
        <end position="178"/>
    </location>
</feature>
<feature type="compositionally biased region" description="Polar residues" evidence="4">
    <location>
        <begin position="1"/>
        <end position="15"/>
    </location>
</feature>
<dbReference type="Pfam" id="PF13365">
    <property type="entry name" value="Trypsin_2"/>
    <property type="match status" value="1"/>
</dbReference>
<proteinExistence type="inferred from homology"/>